<gene>
    <name evidence="1" type="ORF">JX265_002905</name>
</gene>
<reference evidence="1" key="1">
    <citation type="submission" date="2021-03" db="EMBL/GenBank/DDBJ databases">
        <title>Revisited historic fungal species revealed as producer of novel bioactive compounds through whole genome sequencing and comparative genomics.</title>
        <authorList>
            <person name="Vignolle G.A."/>
            <person name="Hochenegger N."/>
            <person name="Mach R.L."/>
            <person name="Mach-Aigner A.R."/>
            <person name="Javad Rahimi M."/>
            <person name="Salim K.A."/>
            <person name="Chan C.M."/>
            <person name="Lim L.B.L."/>
            <person name="Cai F."/>
            <person name="Druzhinina I.S."/>
            <person name="U'Ren J.M."/>
            <person name="Derntl C."/>
        </authorList>
    </citation>
    <scope>NUCLEOTIDE SEQUENCE</scope>
    <source>
        <strain evidence="1">TUCIM 5799</strain>
    </source>
</reference>
<dbReference type="Gene3D" id="3.30.470.10">
    <property type="match status" value="1"/>
</dbReference>
<dbReference type="Pfam" id="PF01063">
    <property type="entry name" value="Aminotran_4"/>
    <property type="match status" value="1"/>
</dbReference>
<sequence>MADTEAPAEFQIITTLRYDARLLELPGQGFPTAAWNRTPSPWYMLDYHRDRMLRAVEYFGFQSFDRLYRGEAGLRRFESLLQSEYDEKYAARRSKMWRVKVLLGHTGNTQFEFAPLSDAVQDVTPLNNLFPSCLPAPTGSDIPPSVSIDSSKPALTGSPWVIRLDVQIIKPDAFTHFKTTKRELYNDVRSRFNLTPAERTEVLVQNPDGEVMEGTITTPYFWRNQRWVTPPVSIHSHWGGNDGTTRRFALERGIAAEEVILASSITDGEFCWLSNGVRGFMPGFVRLA</sequence>
<keyword evidence="2" id="KW-1185">Reference proteome</keyword>
<accession>A0A9Q0ASC1</accession>
<evidence type="ECO:0008006" key="3">
    <source>
        <dbReference type="Google" id="ProtNLM"/>
    </source>
</evidence>
<dbReference type="EMBL" id="JAFIMR010000005">
    <property type="protein sequence ID" value="KAI1878728.1"/>
    <property type="molecule type" value="Genomic_DNA"/>
</dbReference>
<dbReference type="AlphaFoldDB" id="A0A9Q0ASC1"/>
<evidence type="ECO:0000313" key="1">
    <source>
        <dbReference type="EMBL" id="KAI1878728.1"/>
    </source>
</evidence>
<protein>
    <recommendedName>
        <fullName evidence="3">Aminotransferase</fullName>
    </recommendedName>
</protein>
<evidence type="ECO:0000313" key="2">
    <source>
        <dbReference type="Proteomes" id="UP000829685"/>
    </source>
</evidence>
<comment type="caution">
    <text evidence="1">The sequence shown here is derived from an EMBL/GenBank/DDBJ whole genome shotgun (WGS) entry which is preliminary data.</text>
</comment>
<dbReference type="InterPro" id="IPR043132">
    <property type="entry name" value="BCAT-like_C"/>
</dbReference>
<dbReference type="SUPFAM" id="SSF56752">
    <property type="entry name" value="D-aminoacid aminotransferase-like PLP-dependent enzymes"/>
    <property type="match status" value="1"/>
</dbReference>
<dbReference type="GO" id="GO:0003824">
    <property type="term" value="F:catalytic activity"/>
    <property type="evidence" value="ECO:0007669"/>
    <property type="project" value="InterPro"/>
</dbReference>
<dbReference type="Proteomes" id="UP000829685">
    <property type="component" value="Unassembled WGS sequence"/>
</dbReference>
<dbReference type="InterPro" id="IPR036038">
    <property type="entry name" value="Aminotransferase-like"/>
</dbReference>
<dbReference type="Gene3D" id="3.20.10.10">
    <property type="entry name" value="D-amino Acid Aminotransferase, subunit A, domain 2"/>
    <property type="match status" value="1"/>
</dbReference>
<proteinExistence type="predicted"/>
<dbReference type="InterPro" id="IPR043131">
    <property type="entry name" value="BCAT-like_N"/>
</dbReference>
<organism evidence="1 2">
    <name type="scientific">Neoarthrinium moseri</name>
    <dbReference type="NCBI Taxonomy" id="1658444"/>
    <lineage>
        <taxon>Eukaryota</taxon>
        <taxon>Fungi</taxon>
        <taxon>Dikarya</taxon>
        <taxon>Ascomycota</taxon>
        <taxon>Pezizomycotina</taxon>
        <taxon>Sordariomycetes</taxon>
        <taxon>Xylariomycetidae</taxon>
        <taxon>Amphisphaeriales</taxon>
        <taxon>Apiosporaceae</taxon>
        <taxon>Neoarthrinium</taxon>
    </lineage>
</organism>
<name>A0A9Q0ASC1_9PEZI</name>
<dbReference type="InterPro" id="IPR001544">
    <property type="entry name" value="Aminotrans_IV"/>
</dbReference>